<organism evidence="1 2">
    <name type="scientific">Dentiscutata erythropus</name>
    <dbReference type="NCBI Taxonomy" id="1348616"/>
    <lineage>
        <taxon>Eukaryota</taxon>
        <taxon>Fungi</taxon>
        <taxon>Fungi incertae sedis</taxon>
        <taxon>Mucoromycota</taxon>
        <taxon>Glomeromycotina</taxon>
        <taxon>Glomeromycetes</taxon>
        <taxon>Diversisporales</taxon>
        <taxon>Gigasporaceae</taxon>
        <taxon>Dentiscutata</taxon>
    </lineage>
</organism>
<proteinExistence type="predicted"/>
<dbReference type="AlphaFoldDB" id="A0A9N9D5Q0"/>
<evidence type="ECO:0000313" key="1">
    <source>
        <dbReference type="EMBL" id="CAG8623789.1"/>
    </source>
</evidence>
<comment type="caution">
    <text evidence="1">The sequence shown here is derived from an EMBL/GenBank/DDBJ whole genome shotgun (WGS) entry which is preliminary data.</text>
</comment>
<sequence>MEKNMLLHMPVRASHDLKETTRLQKLDGSYVSNSTTSISFIVQEGPQQCRRIIKDSGRDNSQEYFYEDSNEEVEEIPWASNNEWNVWDEEEEVLTTYLEQARWGELTQGLELEEKHSINPDLDQS</sequence>
<keyword evidence="2" id="KW-1185">Reference proteome</keyword>
<reference evidence="1" key="1">
    <citation type="submission" date="2021-06" db="EMBL/GenBank/DDBJ databases">
        <authorList>
            <person name="Kallberg Y."/>
            <person name="Tangrot J."/>
            <person name="Rosling A."/>
        </authorList>
    </citation>
    <scope>NUCLEOTIDE SEQUENCE</scope>
    <source>
        <strain evidence="1">MA453B</strain>
    </source>
</reference>
<name>A0A9N9D5Q0_9GLOM</name>
<dbReference type="EMBL" id="CAJVPY010004608">
    <property type="protein sequence ID" value="CAG8623789.1"/>
    <property type="molecule type" value="Genomic_DNA"/>
</dbReference>
<protein>
    <submittedName>
        <fullName evidence="1">9160_t:CDS:1</fullName>
    </submittedName>
</protein>
<evidence type="ECO:0000313" key="2">
    <source>
        <dbReference type="Proteomes" id="UP000789405"/>
    </source>
</evidence>
<accession>A0A9N9D5Q0</accession>
<gene>
    <name evidence="1" type="ORF">DERYTH_LOCUS8779</name>
</gene>
<dbReference type="Proteomes" id="UP000789405">
    <property type="component" value="Unassembled WGS sequence"/>
</dbReference>